<organism evidence="2 3">
    <name type="scientific">Bacteroides intestinalis</name>
    <dbReference type="NCBI Taxonomy" id="329854"/>
    <lineage>
        <taxon>Bacteria</taxon>
        <taxon>Pseudomonadati</taxon>
        <taxon>Bacteroidota</taxon>
        <taxon>Bacteroidia</taxon>
        <taxon>Bacteroidales</taxon>
        <taxon>Bacteroidaceae</taxon>
        <taxon>Bacteroides</taxon>
    </lineage>
</organism>
<gene>
    <name evidence="2" type="ORF">DWZ95_10470</name>
</gene>
<dbReference type="Pfam" id="PF14897">
    <property type="entry name" value="EpsG"/>
    <property type="match status" value="1"/>
</dbReference>
<dbReference type="RefSeq" id="WP_118423001.1">
    <property type="nucleotide sequence ID" value="NZ_QRPE01000010.1"/>
</dbReference>
<comment type="caution">
    <text evidence="2">The sequence shown here is derived from an EMBL/GenBank/DDBJ whole genome shotgun (WGS) entry which is preliminary data.</text>
</comment>
<feature type="transmembrane region" description="Helical" evidence="1">
    <location>
        <begin position="24"/>
        <end position="40"/>
    </location>
</feature>
<reference evidence="2 3" key="1">
    <citation type="submission" date="2018-08" db="EMBL/GenBank/DDBJ databases">
        <title>A genome reference for cultivated species of the human gut microbiota.</title>
        <authorList>
            <person name="Zou Y."/>
            <person name="Xue W."/>
            <person name="Luo G."/>
        </authorList>
    </citation>
    <scope>NUCLEOTIDE SEQUENCE [LARGE SCALE GENOMIC DNA]</scope>
    <source>
        <strain evidence="2 3">AF36-16BH</strain>
    </source>
</reference>
<evidence type="ECO:0000313" key="3">
    <source>
        <dbReference type="Proteomes" id="UP000285013"/>
    </source>
</evidence>
<feature type="transmembrane region" description="Helical" evidence="1">
    <location>
        <begin position="197"/>
        <end position="219"/>
    </location>
</feature>
<dbReference type="InterPro" id="IPR049458">
    <property type="entry name" value="EpsG-like"/>
</dbReference>
<dbReference type="AlphaFoldDB" id="A0A415N9A7"/>
<evidence type="ECO:0000313" key="2">
    <source>
        <dbReference type="EMBL" id="RHL93222.1"/>
    </source>
</evidence>
<evidence type="ECO:0000256" key="1">
    <source>
        <dbReference type="SAM" id="Phobius"/>
    </source>
</evidence>
<keyword evidence="1" id="KW-0812">Transmembrane</keyword>
<feature type="transmembrane region" description="Helical" evidence="1">
    <location>
        <begin position="315"/>
        <end position="332"/>
    </location>
</feature>
<name>A0A415N9A7_9BACE</name>
<feature type="transmembrane region" description="Helical" evidence="1">
    <location>
        <begin position="95"/>
        <end position="114"/>
    </location>
</feature>
<proteinExistence type="predicted"/>
<feature type="transmembrane region" description="Helical" evidence="1">
    <location>
        <begin position="265"/>
        <end position="285"/>
    </location>
</feature>
<dbReference type="Proteomes" id="UP000285013">
    <property type="component" value="Unassembled WGS sequence"/>
</dbReference>
<dbReference type="EMBL" id="QRPE01000010">
    <property type="protein sequence ID" value="RHL93222.1"/>
    <property type="molecule type" value="Genomic_DNA"/>
</dbReference>
<feature type="transmembrane region" description="Helical" evidence="1">
    <location>
        <begin position="291"/>
        <end position="308"/>
    </location>
</feature>
<accession>A0A415N9A7</accession>
<keyword evidence="1" id="KW-0472">Membrane</keyword>
<protein>
    <submittedName>
        <fullName evidence="2">EpsG family protein</fullName>
    </submittedName>
</protein>
<feature type="transmembrane region" description="Helical" evidence="1">
    <location>
        <begin position="162"/>
        <end position="185"/>
    </location>
</feature>
<sequence>MIVFVFLMFVICILYLLIKKESKGLFLAITSVLLFIIYALKNPLLYPDLSEYLIRFSNIGDISSFVKNIEIDVSNQEPGFLLLMSIIASITHNEFVFLIIIGLILILFYTYVIYKCSPSYLFSILLFIITNYQSSFYLLRQSLAMVICYSLIPYIYKKNVLKFIAGILIACSFHRVALVFLPIYFIYGYKYTISKQFIILTTFLIIILSICSNAIYYFFADYARSSFDSDYAVTTSTSSFIILFILSIYFYFGRRQINESNEHRLMFLCLIAALTIFTAGIGLPLVTRVGAYYSGLIFLIIPYIIKTISNKISRVFMTIIFFSLYFALFALSENNYAFLLDF</sequence>
<keyword evidence="1" id="KW-1133">Transmembrane helix</keyword>
<feature type="transmembrane region" description="Helical" evidence="1">
    <location>
        <begin position="231"/>
        <end position="253"/>
    </location>
</feature>